<organism evidence="5 6">
    <name type="scientific">Aquamicrobium aerolatum DSM 21857</name>
    <dbReference type="NCBI Taxonomy" id="1121003"/>
    <lineage>
        <taxon>Bacteria</taxon>
        <taxon>Pseudomonadati</taxon>
        <taxon>Pseudomonadota</taxon>
        <taxon>Alphaproteobacteria</taxon>
        <taxon>Hyphomicrobiales</taxon>
        <taxon>Phyllobacteriaceae</taxon>
        <taxon>Aerobium</taxon>
    </lineage>
</organism>
<dbReference type="STRING" id="1121003.SAMN03080618_03205"/>
<keyword evidence="6" id="KW-1185">Reference proteome</keyword>
<dbReference type="GO" id="GO:0003677">
    <property type="term" value="F:DNA binding"/>
    <property type="evidence" value="ECO:0007669"/>
    <property type="project" value="UniProtKB-KW"/>
</dbReference>
<keyword evidence="2 5" id="KW-0238">DNA-binding</keyword>
<dbReference type="Pfam" id="PF03472">
    <property type="entry name" value="Autoind_bind"/>
    <property type="match status" value="1"/>
</dbReference>
<evidence type="ECO:0000256" key="2">
    <source>
        <dbReference type="ARBA" id="ARBA00023125"/>
    </source>
</evidence>
<keyword evidence="3" id="KW-0804">Transcription</keyword>
<dbReference type="InterPro" id="IPR016032">
    <property type="entry name" value="Sig_transdc_resp-reg_C-effctor"/>
</dbReference>
<sequence length="253" mass="27368">MLLEVSTLTEIPGFESEQAAAHQSPWLNKPASSLLATARNCQQLAVHLNADSFHVFFLVSHGETCRLIPATDTDAPGITQISKDLTSRGSESFALAIDEATQPLWWSSDDRIRPLTEEARHWAFEISPPSGAPHGVAFPVGLEHGRSGAIVFAGDAITVDENRLCEAHARCFSLFENVALHRAPDYAKLPSLSKRELECLRLTADGLTSDDIASALGLSVHTANQYLTNSTHKLNAVNRIHAVAKALRCGLIG</sequence>
<accession>A0A1I3S0Q6</accession>
<dbReference type="EMBL" id="FORF01000025">
    <property type="protein sequence ID" value="SFJ51920.1"/>
    <property type="molecule type" value="Genomic_DNA"/>
</dbReference>
<evidence type="ECO:0000313" key="5">
    <source>
        <dbReference type="EMBL" id="SFJ51920.1"/>
    </source>
</evidence>
<dbReference type="CDD" id="cd06170">
    <property type="entry name" value="LuxR_C_like"/>
    <property type="match status" value="1"/>
</dbReference>
<dbReference type="Pfam" id="PF00196">
    <property type="entry name" value="GerE"/>
    <property type="match status" value="1"/>
</dbReference>
<dbReference type="OrthoDB" id="8349179at2"/>
<dbReference type="PANTHER" id="PTHR44688:SF16">
    <property type="entry name" value="DNA-BINDING TRANSCRIPTIONAL ACTIVATOR DEVR_DOSR"/>
    <property type="match status" value="1"/>
</dbReference>
<dbReference type="PANTHER" id="PTHR44688">
    <property type="entry name" value="DNA-BINDING TRANSCRIPTIONAL ACTIVATOR DEVR_DOSR"/>
    <property type="match status" value="1"/>
</dbReference>
<dbReference type="PRINTS" id="PR00038">
    <property type="entry name" value="HTHLUXR"/>
</dbReference>
<dbReference type="SMART" id="SM00421">
    <property type="entry name" value="HTH_LUXR"/>
    <property type="match status" value="1"/>
</dbReference>
<name>A0A1I3S0Q6_9HYPH</name>
<dbReference type="InterPro" id="IPR036388">
    <property type="entry name" value="WH-like_DNA-bd_sf"/>
</dbReference>
<dbReference type="PROSITE" id="PS50043">
    <property type="entry name" value="HTH_LUXR_2"/>
    <property type="match status" value="1"/>
</dbReference>
<keyword evidence="1" id="KW-0805">Transcription regulation</keyword>
<evidence type="ECO:0000256" key="1">
    <source>
        <dbReference type="ARBA" id="ARBA00023015"/>
    </source>
</evidence>
<dbReference type="AlphaFoldDB" id="A0A1I3S0Q6"/>
<dbReference type="InterPro" id="IPR000792">
    <property type="entry name" value="Tscrpt_reg_LuxR_C"/>
</dbReference>
<dbReference type="InterPro" id="IPR005143">
    <property type="entry name" value="TF_LuxR_autoind-bd_dom"/>
</dbReference>
<dbReference type="Proteomes" id="UP000242763">
    <property type="component" value="Unassembled WGS sequence"/>
</dbReference>
<protein>
    <submittedName>
        <fullName evidence="5">DNA-binding transcriptional regulator, CsgD family</fullName>
    </submittedName>
</protein>
<dbReference type="RefSeq" id="WP_091524409.1">
    <property type="nucleotide sequence ID" value="NZ_FORF01000025.1"/>
</dbReference>
<evidence type="ECO:0000313" key="6">
    <source>
        <dbReference type="Proteomes" id="UP000242763"/>
    </source>
</evidence>
<proteinExistence type="predicted"/>
<evidence type="ECO:0000259" key="4">
    <source>
        <dbReference type="PROSITE" id="PS50043"/>
    </source>
</evidence>
<dbReference type="GO" id="GO:0006355">
    <property type="term" value="P:regulation of DNA-templated transcription"/>
    <property type="evidence" value="ECO:0007669"/>
    <property type="project" value="InterPro"/>
</dbReference>
<evidence type="ECO:0000256" key="3">
    <source>
        <dbReference type="ARBA" id="ARBA00023163"/>
    </source>
</evidence>
<gene>
    <name evidence="5" type="ORF">SAMN03080618_03205</name>
</gene>
<reference evidence="6" key="1">
    <citation type="submission" date="2016-10" db="EMBL/GenBank/DDBJ databases">
        <authorList>
            <person name="Varghese N."/>
            <person name="Submissions S."/>
        </authorList>
    </citation>
    <scope>NUCLEOTIDE SEQUENCE [LARGE SCALE GENOMIC DNA]</scope>
    <source>
        <strain evidence="6">DSM 21857</strain>
    </source>
</reference>
<dbReference type="Gene3D" id="1.10.10.10">
    <property type="entry name" value="Winged helix-like DNA-binding domain superfamily/Winged helix DNA-binding domain"/>
    <property type="match status" value="1"/>
</dbReference>
<feature type="domain" description="HTH luxR-type" evidence="4">
    <location>
        <begin position="185"/>
        <end position="250"/>
    </location>
</feature>
<dbReference type="SUPFAM" id="SSF46894">
    <property type="entry name" value="C-terminal effector domain of the bipartite response regulators"/>
    <property type="match status" value="1"/>
</dbReference>